<feature type="signal peptide" evidence="1">
    <location>
        <begin position="1"/>
        <end position="20"/>
    </location>
</feature>
<dbReference type="Gramene" id="TVU08023">
    <property type="protein sequence ID" value="TVU08023"/>
    <property type="gene ID" value="EJB05_41407"/>
</dbReference>
<dbReference type="OrthoDB" id="684544at2759"/>
<organism evidence="3 4">
    <name type="scientific">Eragrostis curvula</name>
    <name type="common">weeping love grass</name>
    <dbReference type="NCBI Taxonomy" id="38414"/>
    <lineage>
        <taxon>Eukaryota</taxon>
        <taxon>Viridiplantae</taxon>
        <taxon>Streptophyta</taxon>
        <taxon>Embryophyta</taxon>
        <taxon>Tracheophyta</taxon>
        <taxon>Spermatophyta</taxon>
        <taxon>Magnoliopsida</taxon>
        <taxon>Liliopsida</taxon>
        <taxon>Poales</taxon>
        <taxon>Poaceae</taxon>
        <taxon>PACMAD clade</taxon>
        <taxon>Chloridoideae</taxon>
        <taxon>Eragrostideae</taxon>
        <taxon>Eragrostidinae</taxon>
        <taxon>Eragrostis</taxon>
    </lineage>
</organism>
<evidence type="ECO:0000313" key="3">
    <source>
        <dbReference type="EMBL" id="TVU08023.1"/>
    </source>
</evidence>
<reference evidence="3 4" key="1">
    <citation type="journal article" date="2019" name="Sci. Rep.">
        <title>A high-quality genome of Eragrostis curvula grass provides insights into Poaceae evolution and supports new strategies to enhance forage quality.</title>
        <authorList>
            <person name="Carballo J."/>
            <person name="Santos B.A.C.M."/>
            <person name="Zappacosta D."/>
            <person name="Garbus I."/>
            <person name="Selva J.P."/>
            <person name="Gallo C.A."/>
            <person name="Diaz A."/>
            <person name="Albertini E."/>
            <person name="Caccamo M."/>
            <person name="Echenique V."/>
        </authorList>
    </citation>
    <scope>NUCLEOTIDE SEQUENCE [LARGE SCALE GENOMIC DNA]</scope>
    <source>
        <strain evidence="4">cv. Victoria</strain>
        <tissue evidence="3">Leaf</tissue>
    </source>
</reference>
<dbReference type="Proteomes" id="UP000324897">
    <property type="component" value="Chromosome 3"/>
</dbReference>
<protein>
    <recommendedName>
        <fullName evidence="2">Neprosin PEP catalytic domain-containing protein</fullName>
    </recommendedName>
</protein>
<feature type="domain" description="Neprosin PEP catalytic" evidence="2">
    <location>
        <begin position="57"/>
        <end position="308"/>
    </location>
</feature>
<name>A0A5J9T9K2_9POAL</name>
<comment type="caution">
    <text evidence="3">The sequence shown here is derived from an EMBL/GenBank/DDBJ whole genome shotgun (WGS) entry which is preliminary data.</text>
</comment>
<sequence>MGRSLLVLVALSLLLLHGSASRFPPTSKEAIPKFNTPLRNANLTLGLIDGVSPQEDSDNPLAYFAFYAATTAADGYHGFIATMDVYGFPLEKGQGSAAAVWIHDEGDGQLINLRSIMIGWDVLPSVYGDSRTYFYTKWTNDGFISTGCMNMKCFGFQPEKGAKIAPGDVIDHVTFPKQKIKRNLNLKVIKDGASGDWLVYCGLDQDPELIGRFPRSLFTGIFAEKATSIAFGGVTIAPITKPPPMGSGYLPTDPKSAASISNIQFVDQNGHALPLTENLVKFETNSAAYAVSPILNGQFFYGGHQKPTA</sequence>
<feature type="chain" id="PRO_5023813967" description="Neprosin PEP catalytic domain-containing protein" evidence="1">
    <location>
        <begin position="21"/>
        <end position="309"/>
    </location>
</feature>
<dbReference type="InterPro" id="IPR004314">
    <property type="entry name" value="Neprosin"/>
</dbReference>
<dbReference type="Gene3D" id="3.90.1320.10">
    <property type="entry name" value="Outer-capsid protein sigma 3, large lobe"/>
    <property type="match status" value="1"/>
</dbReference>
<evidence type="ECO:0000256" key="1">
    <source>
        <dbReference type="SAM" id="SignalP"/>
    </source>
</evidence>
<evidence type="ECO:0000313" key="4">
    <source>
        <dbReference type="Proteomes" id="UP000324897"/>
    </source>
</evidence>
<keyword evidence="1" id="KW-0732">Signal</keyword>
<proteinExistence type="predicted"/>
<dbReference type="PANTHER" id="PTHR31589">
    <property type="entry name" value="PROTEIN, PUTATIVE (DUF239)-RELATED-RELATED"/>
    <property type="match status" value="1"/>
</dbReference>
<dbReference type="PROSITE" id="PS52045">
    <property type="entry name" value="NEPROSIN_PEP_CD"/>
    <property type="match status" value="1"/>
</dbReference>
<evidence type="ECO:0000259" key="2">
    <source>
        <dbReference type="PROSITE" id="PS52045"/>
    </source>
</evidence>
<gene>
    <name evidence="3" type="ORF">EJB05_41407</name>
</gene>
<dbReference type="EMBL" id="RWGY01000039">
    <property type="protein sequence ID" value="TVU08023.1"/>
    <property type="molecule type" value="Genomic_DNA"/>
</dbReference>
<dbReference type="Pfam" id="PF03080">
    <property type="entry name" value="Neprosin"/>
    <property type="match status" value="1"/>
</dbReference>
<dbReference type="AlphaFoldDB" id="A0A5J9T9K2"/>
<dbReference type="PANTHER" id="PTHR31589:SF211">
    <property type="entry name" value="OS06G0682600 PROTEIN"/>
    <property type="match status" value="1"/>
</dbReference>
<accession>A0A5J9T9K2</accession>
<dbReference type="InterPro" id="IPR053168">
    <property type="entry name" value="Glutamic_endopeptidase"/>
</dbReference>
<keyword evidence="4" id="KW-1185">Reference proteome</keyword>